<reference evidence="1" key="1">
    <citation type="submission" date="2020-10" db="EMBL/GenBank/DDBJ databases">
        <authorList>
            <person name="Gilroy R."/>
        </authorList>
    </citation>
    <scope>NUCLEOTIDE SEQUENCE</scope>
    <source>
        <strain evidence="1">CHK184-20233</strain>
    </source>
</reference>
<dbReference type="Proteomes" id="UP000824232">
    <property type="component" value="Unassembled WGS sequence"/>
</dbReference>
<evidence type="ECO:0000313" key="1">
    <source>
        <dbReference type="EMBL" id="HIR59355.1"/>
    </source>
</evidence>
<comment type="caution">
    <text evidence="1">The sequence shown here is derived from an EMBL/GenBank/DDBJ whole genome shotgun (WGS) entry which is preliminary data.</text>
</comment>
<dbReference type="AlphaFoldDB" id="A0A9D1DUI5"/>
<gene>
    <name evidence="1" type="ORF">IAB38_04825</name>
</gene>
<proteinExistence type="predicted"/>
<name>A0A9D1DUI5_9FIRM</name>
<protein>
    <submittedName>
        <fullName evidence="1">Uncharacterized protein</fullName>
    </submittedName>
</protein>
<reference evidence="1" key="2">
    <citation type="journal article" date="2021" name="PeerJ">
        <title>Extensive microbial diversity within the chicken gut microbiome revealed by metagenomics and culture.</title>
        <authorList>
            <person name="Gilroy R."/>
            <person name="Ravi A."/>
            <person name="Getino M."/>
            <person name="Pursley I."/>
            <person name="Horton D.L."/>
            <person name="Alikhan N.F."/>
            <person name="Baker D."/>
            <person name="Gharbi K."/>
            <person name="Hall N."/>
            <person name="Watson M."/>
            <person name="Adriaenssens E.M."/>
            <person name="Foster-Nyarko E."/>
            <person name="Jarju S."/>
            <person name="Secka A."/>
            <person name="Antonio M."/>
            <person name="Oren A."/>
            <person name="Chaudhuri R.R."/>
            <person name="La Ragione R."/>
            <person name="Hildebrand F."/>
            <person name="Pallen M.J."/>
        </authorList>
    </citation>
    <scope>NUCLEOTIDE SEQUENCE</scope>
    <source>
        <strain evidence="1">CHK184-20233</strain>
    </source>
</reference>
<accession>A0A9D1DUI5</accession>
<sequence>MMYNDLINSLQIELLTSKYNEKLIPFWLGNLKCSRDYDEDKQRIILRINEMYKKEKVEHHSKVSFLLGLISFLNKIKNYDDYSLLSFYFLGFYFCDYDKEELEEFINAKISPKIINVIVAKVDSLYEKSSYLDYYFDKDKEIIDDFDNKSSNEIREKICFNENASFDRGYTHEIRRI</sequence>
<evidence type="ECO:0000313" key="2">
    <source>
        <dbReference type="Proteomes" id="UP000824232"/>
    </source>
</evidence>
<organism evidence="1 2">
    <name type="scientific">Candidatus Onthousia excrementipullorum</name>
    <dbReference type="NCBI Taxonomy" id="2840884"/>
    <lineage>
        <taxon>Bacteria</taxon>
        <taxon>Bacillati</taxon>
        <taxon>Bacillota</taxon>
        <taxon>Bacilli</taxon>
        <taxon>Candidatus Onthousia</taxon>
    </lineage>
</organism>
<dbReference type="EMBL" id="DVHC01000051">
    <property type="protein sequence ID" value="HIR59355.1"/>
    <property type="molecule type" value="Genomic_DNA"/>
</dbReference>